<dbReference type="EMBL" id="JAPXFL010000006">
    <property type="protein sequence ID" value="KAK9505837.1"/>
    <property type="molecule type" value="Genomic_DNA"/>
</dbReference>
<dbReference type="Pfam" id="PF00400">
    <property type="entry name" value="WD40"/>
    <property type="match status" value="8"/>
</dbReference>
<feature type="repeat" description="WD" evidence="3">
    <location>
        <begin position="256"/>
        <end position="288"/>
    </location>
</feature>
<keyword evidence="2" id="KW-0677">Repeat</keyword>
<dbReference type="SUPFAM" id="SSF50978">
    <property type="entry name" value="WD40 repeat-like"/>
    <property type="match status" value="2"/>
</dbReference>
<reference evidence="4 5" key="1">
    <citation type="submission" date="2022-12" db="EMBL/GenBank/DDBJ databases">
        <title>Chromosome-level genome assembly of true bugs.</title>
        <authorList>
            <person name="Ma L."/>
            <person name="Li H."/>
        </authorList>
    </citation>
    <scope>NUCLEOTIDE SEQUENCE [LARGE SCALE GENOMIC DNA]</scope>
    <source>
        <strain evidence="4">Lab_2022b</strain>
    </source>
</reference>
<dbReference type="Proteomes" id="UP001461498">
    <property type="component" value="Unassembled WGS sequence"/>
</dbReference>
<dbReference type="PROSITE" id="PS50294">
    <property type="entry name" value="WD_REPEATS_REGION"/>
    <property type="match status" value="6"/>
</dbReference>
<dbReference type="GO" id="GO:0030621">
    <property type="term" value="F:U4 snRNA binding"/>
    <property type="evidence" value="ECO:0007669"/>
    <property type="project" value="TreeGrafter"/>
</dbReference>
<dbReference type="GO" id="GO:0046540">
    <property type="term" value="C:U4/U6 x U5 tri-snRNP complex"/>
    <property type="evidence" value="ECO:0007669"/>
    <property type="project" value="TreeGrafter"/>
</dbReference>
<feature type="repeat" description="WD" evidence="3">
    <location>
        <begin position="172"/>
        <end position="213"/>
    </location>
</feature>
<dbReference type="AlphaFoldDB" id="A0AAW1D5J5"/>
<dbReference type="PANTHER" id="PTHR19846:SF0">
    <property type="entry name" value="PRE-MRNA PROCESSING FACTOR 4"/>
    <property type="match status" value="1"/>
</dbReference>
<comment type="caution">
    <text evidence="4">The sequence shown here is derived from an EMBL/GenBank/DDBJ whole genome shotgun (WGS) entry which is preliminary data.</text>
</comment>
<dbReference type="InterPro" id="IPR015943">
    <property type="entry name" value="WD40/YVTN_repeat-like_dom_sf"/>
</dbReference>
<dbReference type="InterPro" id="IPR020472">
    <property type="entry name" value="WD40_PAC1"/>
</dbReference>
<proteinExistence type="predicted"/>
<feature type="repeat" description="WD" evidence="3">
    <location>
        <begin position="214"/>
        <end position="255"/>
    </location>
</feature>
<dbReference type="PANTHER" id="PTHR19846">
    <property type="entry name" value="WD40 REPEAT PROTEIN"/>
    <property type="match status" value="1"/>
</dbReference>
<dbReference type="GO" id="GO:0000398">
    <property type="term" value="P:mRNA splicing, via spliceosome"/>
    <property type="evidence" value="ECO:0007669"/>
    <property type="project" value="TreeGrafter"/>
</dbReference>
<feature type="repeat" description="WD" evidence="3">
    <location>
        <begin position="382"/>
        <end position="423"/>
    </location>
</feature>
<dbReference type="GO" id="GO:0017070">
    <property type="term" value="F:U6 snRNA binding"/>
    <property type="evidence" value="ECO:0007669"/>
    <property type="project" value="TreeGrafter"/>
</dbReference>
<evidence type="ECO:0000256" key="2">
    <source>
        <dbReference type="ARBA" id="ARBA00022737"/>
    </source>
</evidence>
<keyword evidence="5" id="KW-1185">Reference proteome</keyword>
<dbReference type="PROSITE" id="PS00678">
    <property type="entry name" value="WD_REPEATS_1"/>
    <property type="match status" value="3"/>
</dbReference>
<evidence type="ECO:0000256" key="1">
    <source>
        <dbReference type="ARBA" id="ARBA00022574"/>
    </source>
</evidence>
<dbReference type="PROSITE" id="PS50082">
    <property type="entry name" value="WD_REPEATS_2"/>
    <property type="match status" value="8"/>
</dbReference>
<feature type="repeat" description="WD" evidence="3">
    <location>
        <begin position="297"/>
        <end position="331"/>
    </location>
</feature>
<accession>A0AAW1D5J5</accession>
<gene>
    <name evidence="4" type="ORF">O3M35_009810</name>
</gene>
<protein>
    <submittedName>
        <fullName evidence="4">Uncharacterized protein</fullName>
    </submittedName>
</protein>
<dbReference type="SMART" id="SM00320">
    <property type="entry name" value="WD40"/>
    <property type="match status" value="8"/>
</dbReference>
<dbReference type="InterPro" id="IPR019775">
    <property type="entry name" value="WD40_repeat_CS"/>
</dbReference>
<dbReference type="InterPro" id="IPR036322">
    <property type="entry name" value="WD40_repeat_dom_sf"/>
</dbReference>
<dbReference type="CDD" id="cd00200">
    <property type="entry name" value="WD40"/>
    <property type="match status" value="1"/>
</dbReference>
<dbReference type="InterPro" id="IPR001680">
    <property type="entry name" value="WD40_rpt"/>
</dbReference>
<keyword evidence="1 3" id="KW-0853">WD repeat</keyword>
<name>A0AAW1D5J5_9HEMI</name>
<dbReference type="Gene3D" id="2.130.10.10">
    <property type="entry name" value="YVTN repeat-like/Quinoprotein amine dehydrogenase"/>
    <property type="match status" value="2"/>
</dbReference>
<organism evidence="4 5">
    <name type="scientific">Rhynocoris fuscipes</name>
    <dbReference type="NCBI Taxonomy" id="488301"/>
    <lineage>
        <taxon>Eukaryota</taxon>
        <taxon>Metazoa</taxon>
        <taxon>Ecdysozoa</taxon>
        <taxon>Arthropoda</taxon>
        <taxon>Hexapoda</taxon>
        <taxon>Insecta</taxon>
        <taxon>Pterygota</taxon>
        <taxon>Neoptera</taxon>
        <taxon>Paraneoptera</taxon>
        <taxon>Hemiptera</taxon>
        <taxon>Heteroptera</taxon>
        <taxon>Panheteroptera</taxon>
        <taxon>Cimicomorpha</taxon>
        <taxon>Reduviidae</taxon>
        <taxon>Harpactorinae</taxon>
        <taxon>Harpactorini</taxon>
        <taxon>Rhynocoris</taxon>
    </lineage>
</organism>
<feature type="repeat" description="WD" evidence="3">
    <location>
        <begin position="87"/>
        <end position="128"/>
    </location>
</feature>
<evidence type="ECO:0000313" key="5">
    <source>
        <dbReference type="Proteomes" id="UP001461498"/>
    </source>
</evidence>
<dbReference type="PRINTS" id="PR00320">
    <property type="entry name" value="GPROTEINBRPT"/>
</dbReference>
<evidence type="ECO:0000256" key="3">
    <source>
        <dbReference type="PROSITE-ProRule" id="PRU00221"/>
    </source>
</evidence>
<feature type="repeat" description="WD" evidence="3">
    <location>
        <begin position="129"/>
        <end position="171"/>
    </location>
</feature>
<feature type="repeat" description="WD" evidence="3">
    <location>
        <begin position="340"/>
        <end position="381"/>
    </location>
</feature>
<sequence length="445" mass="49860">MKLTKFLLRYFPPGIALEYVSDGVVENKMINLFDLRTNSNIEDLADEIMKNEQVITDKSKPQLISSLKKLQRKLIEDTSHVYGMHKVMKHILPVTNIVFNKDGNKCLTGSFDRTCKIWDTNSGQLNSTLEGHTSVVYDVAFNYPYCDRVLTASFDRTSSVWDSETGERLVTMWGHISEVVVIKYDNTKQHVATGSMDRTARVFDINTGLEMWVLEGHGCAIVKLKFSNDGRQLLTGSFDSTVILWDTRTKSIIKKFTNHKKPVTNCKFNFDCTTIATSSLDGTIKLYDCRQFKCRSTIYHGDDVLDIAFDNVGRRLVSCGSEGICKVWNVNDNISPICTLIGHQGEVSQAEFSPGGGMILTGSSDCTARLWNPDTSDCNQILEGHTDEIFSCGFTYDGSTIVTASKDNTCRLWKAQNLEDIEESSIDIKQNVTSLDSEHSSTMSV</sequence>
<evidence type="ECO:0000313" key="4">
    <source>
        <dbReference type="EMBL" id="KAK9505837.1"/>
    </source>
</evidence>